<evidence type="ECO:0000313" key="4">
    <source>
        <dbReference type="EMBL" id="RMZ57582.1"/>
    </source>
</evidence>
<dbReference type="RefSeq" id="XP_011398139.1">
    <property type="nucleotide sequence ID" value="XM_011399837.1"/>
</dbReference>
<keyword evidence="5" id="KW-1185">Reference proteome</keyword>
<dbReference type="Proteomes" id="UP000279271">
    <property type="component" value="Unassembled WGS sequence"/>
</dbReference>
<evidence type="ECO:0000313" key="5">
    <source>
        <dbReference type="Proteomes" id="UP000028924"/>
    </source>
</evidence>
<dbReference type="CDD" id="cd22247">
    <property type="entry name" value="MCM8_WHD"/>
    <property type="match status" value="1"/>
</dbReference>
<dbReference type="InterPro" id="IPR056875">
    <property type="entry name" value="MCM8/REC_WHD"/>
</dbReference>
<sequence>MVAVQGTVVAATPIHPVATSLEFRCRKCNSRTRLLQLETGVRQRPEHCASRACRARSMDPVASSAQAVLWRSVWVKPEGSDTAELGLPGQAIQVHLVGELAEVGCLGRRIHVSGIGLDAVASSLEPKQQLPAVLCKAVTLLALVSGAPALLASPAPAPDTPPIQHSKPLSLLIVTDAGMGVSSLIEAASAAACSSQHLDCGPHTVLGPHAFPGGKGIGAVAGGAAASEPGLVCLEAVERLPARQLQVLLGLVSGSAVGGAPPAQGPPTCILATTTPPGGKYDASRSLMVGESGAAAKACFLQLQAEVRGAPDLAPMGWHHLHLLLRLGGAVAAACLAGRAAGDLLFASLCCGTATGCLELQIAELEGIAARARVQEPEFHGFIERLNDGGDILKKGPGLYSYNGPLAV</sequence>
<dbReference type="Proteomes" id="UP000028924">
    <property type="component" value="Unassembled WGS sequence"/>
</dbReference>
<evidence type="ECO:0000259" key="1">
    <source>
        <dbReference type="Pfam" id="PF17207"/>
    </source>
</evidence>
<evidence type="ECO:0000313" key="3">
    <source>
        <dbReference type="EMBL" id="KFM25247.1"/>
    </source>
</evidence>
<dbReference type="Pfam" id="PF25051">
    <property type="entry name" value="WHD_MCM8"/>
    <property type="match status" value="1"/>
</dbReference>
<dbReference type="InterPro" id="IPR012340">
    <property type="entry name" value="NA-bd_OB-fold"/>
</dbReference>
<protein>
    <submittedName>
        <fullName evidence="3">Uncharacterized protein</fullName>
    </submittedName>
</protein>
<dbReference type="AlphaFoldDB" id="A0A087SHP3"/>
<dbReference type="InterPro" id="IPR033762">
    <property type="entry name" value="MCM_OB"/>
</dbReference>
<dbReference type="SUPFAM" id="SSF50249">
    <property type="entry name" value="Nucleic acid-binding proteins"/>
    <property type="match status" value="1"/>
</dbReference>
<dbReference type="EMBL" id="KL662114">
    <property type="protein sequence ID" value="KFM25247.1"/>
    <property type="molecule type" value="Genomic_DNA"/>
</dbReference>
<feature type="domain" description="MCM OB" evidence="1">
    <location>
        <begin position="1"/>
        <end position="115"/>
    </location>
</feature>
<gene>
    <name evidence="4" type="ORF">APUTEX25_001782</name>
    <name evidence="3" type="ORF">F751_3927</name>
</gene>
<feature type="domain" description="MCM8/REC winged helix" evidence="2">
    <location>
        <begin position="361"/>
        <end position="401"/>
    </location>
</feature>
<organism evidence="3 5">
    <name type="scientific">Auxenochlorella protothecoides</name>
    <name type="common">Green microalga</name>
    <name type="synonym">Chlorella protothecoides</name>
    <dbReference type="NCBI Taxonomy" id="3075"/>
    <lineage>
        <taxon>Eukaryota</taxon>
        <taxon>Viridiplantae</taxon>
        <taxon>Chlorophyta</taxon>
        <taxon>core chlorophytes</taxon>
        <taxon>Trebouxiophyceae</taxon>
        <taxon>Chlorellales</taxon>
        <taxon>Chlorellaceae</taxon>
        <taxon>Auxenochlorella</taxon>
    </lineage>
</organism>
<dbReference type="KEGG" id="apro:F751_3927"/>
<evidence type="ECO:0000313" key="6">
    <source>
        <dbReference type="Proteomes" id="UP000279271"/>
    </source>
</evidence>
<dbReference type="STRING" id="3075.A0A087SHP3"/>
<dbReference type="Gene3D" id="2.40.50.140">
    <property type="entry name" value="Nucleic acid-binding proteins"/>
    <property type="match status" value="1"/>
</dbReference>
<reference evidence="4" key="4">
    <citation type="submission" date="2018-11" db="EMBL/GenBank/DDBJ databases">
        <title>Characterization of plant carbon substrate utilization by Auxenochlorella protothecoides.</title>
        <authorList>
            <person name="Vogler B.W."/>
            <person name="Starkenburg S.R."/>
            <person name="Sudasinghe N."/>
            <person name="Schambach J.Y."/>
            <person name="Rollin J.A."/>
            <person name="Pattathil S."/>
            <person name="Barry A.N."/>
        </authorList>
    </citation>
    <scope>NUCLEOTIDE SEQUENCE [LARGE SCALE GENOMIC DNA]</scope>
    <source>
        <strain evidence="4">UTEX 25</strain>
    </source>
</reference>
<accession>A0A087SHP3</accession>
<dbReference type="GeneID" id="23615318"/>
<name>A0A087SHP3_AUXPR</name>
<dbReference type="Gene3D" id="2.20.28.10">
    <property type="match status" value="1"/>
</dbReference>
<reference evidence="3 5" key="1">
    <citation type="journal article" date="2014" name="BMC Genomics">
        <title>Oil accumulation mechanisms of the oleaginous microalga Chlorella protothecoides revealed through its genome, transcriptomes, and proteomes.</title>
        <authorList>
            <person name="Gao C."/>
            <person name="Wang Y."/>
            <person name="Shen Y."/>
            <person name="Yan D."/>
            <person name="He X."/>
            <person name="Dai J."/>
            <person name="Wu Q."/>
        </authorList>
    </citation>
    <scope>NUCLEOTIDE SEQUENCE [LARGE SCALE GENOMIC DNA]</scope>
    <source>
        <strain evidence="3 5">0710</strain>
    </source>
</reference>
<proteinExistence type="predicted"/>
<reference evidence="6" key="2">
    <citation type="journal article" date="2018" name="Algal Res.">
        <title>Characterization of plant carbon substrate utilization by Auxenochlorella protothecoides.</title>
        <authorList>
            <person name="Vogler B.W."/>
            <person name="Starkenburg S.R."/>
            <person name="Sudasinghe N."/>
            <person name="Schambach J.Y."/>
            <person name="Rollin J.A."/>
            <person name="Pattathil S."/>
            <person name="Barry A.N."/>
        </authorList>
    </citation>
    <scope>NUCLEOTIDE SEQUENCE [LARGE SCALE GENOMIC DNA]</scope>
    <source>
        <strain evidence="6">UTEX 25</strain>
    </source>
</reference>
<dbReference type="EMBL" id="QOKY01000126">
    <property type="protein sequence ID" value="RMZ57582.1"/>
    <property type="molecule type" value="Genomic_DNA"/>
</dbReference>
<reference evidence="4" key="3">
    <citation type="submission" date="2018-10" db="EMBL/GenBank/DDBJ databases">
        <authorList>
            <person name="Hovde B."/>
            <person name="Zhang X."/>
        </authorList>
    </citation>
    <scope>NUCLEOTIDE SEQUENCE [LARGE SCALE GENOMIC DNA]</scope>
    <source>
        <strain evidence="4">UTEX 25</strain>
    </source>
</reference>
<dbReference type="Pfam" id="PF17207">
    <property type="entry name" value="MCM_OB"/>
    <property type="match status" value="1"/>
</dbReference>
<evidence type="ECO:0000259" key="2">
    <source>
        <dbReference type="Pfam" id="PF25051"/>
    </source>
</evidence>